<protein>
    <recommendedName>
        <fullName evidence="2">NodB homology domain-containing protein</fullName>
    </recommendedName>
</protein>
<dbReference type="SUPFAM" id="SSF88713">
    <property type="entry name" value="Glycoside hydrolase/deacetylase"/>
    <property type="match status" value="1"/>
</dbReference>
<evidence type="ECO:0000259" key="2">
    <source>
        <dbReference type="PROSITE" id="PS51677"/>
    </source>
</evidence>
<dbReference type="GO" id="GO:0005975">
    <property type="term" value="P:carbohydrate metabolic process"/>
    <property type="evidence" value="ECO:0007669"/>
    <property type="project" value="InterPro"/>
</dbReference>
<name>A0A2A4SYW4_9DELT</name>
<dbReference type="PANTHER" id="PTHR34216">
    <property type="match status" value="1"/>
</dbReference>
<reference evidence="4" key="1">
    <citation type="submission" date="2017-08" db="EMBL/GenBank/DDBJ databases">
        <title>A dynamic microbial community with high functional redundancy inhabits the cold, oxic subseafloor aquifer.</title>
        <authorList>
            <person name="Tully B.J."/>
            <person name="Wheat C.G."/>
            <person name="Glazer B.T."/>
            <person name="Huber J.A."/>
        </authorList>
    </citation>
    <scope>NUCLEOTIDE SEQUENCE [LARGE SCALE GENOMIC DNA]</scope>
</reference>
<comment type="caution">
    <text evidence="3">The sequence shown here is derived from an EMBL/GenBank/DDBJ whole genome shotgun (WGS) entry which is preliminary data.</text>
</comment>
<dbReference type="InterPro" id="IPR051398">
    <property type="entry name" value="Polysacch_Deacetylase"/>
</dbReference>
<organism evidence="3 4">
    <name type="scientific">SAR324 cluster bacterium</name>
    <dbReference type="NCBI Taxonomy" id="2024889"/>
    <lineage>
        <taxon>Bacteria</taxon>
        <taxon>Deltaproteobacteria</taxon>
        <taxon>SAR324 cluster</taxon>
    </lineage>
</organism>
<dbReference type="PANTHER" id="PTHR34216:SF7">
    <property type="entry name" value="POLY-BETA-1,6-N-ACETYL-D-GLUCOSAMINE N-DEACETYLASE"/>
    <property type="match status" value="1"/>
</dbReference>
<dbReference type="EMBL" id="NVSR01000099">
    <property type="protein sequence ID" value="PCI26219.1"/>
    <property type="molecule type" value="Genomic_DNA"/>
</dbReference>
<dbReference type="CDD" id="cd10918">
    <property type="entry name" value="CE4_NodB_like_5s_6s"/>
    <property type="match status" value="1"/>
</dbReference>
<evidence type="ECO:0000256" key="1">
    <source>
        <dbReference type="ARBA" id="ARBA00022729"/>
    </source>
</evidence>
<keyword evidence="1" id="KW-0732">Signal</keyword>
<sequence length="266" mass="30386">MNFRSIYGIAGNFFHQPQREIRILMYHRVTEDKQVKDKHITVTPQAFEQQMQFLQENDWQVIPLSEALSQLQSGCIKHSNQLVLTFDDGYRDNYDIAYPILKKYQFPATIYLITSLINCDPYFLSLAHLTEMFEGAITYGSHSITHPNLTEISLEESWKELGSSKIGLESALGYLIKTFAYPSGYFNSIHQQMLGELGYSAALTIAPGGNTCHDSLFALKRTEISFHDSLLDFKNKLRGGFDWAHQLAQQHSGLYPVPQQPIQRIS</sequence>
<accession>A0A2A4SYW4</accession>
<dbReference type="InterPro" id="IPR002509">
    <property type="entry name" value="NODB_dom"/>
</dbReference>
<dbReference type="AlphaFoldDB" id="A0A2A4SYW4"/>
<gene>
    <name evidence="3" type="ORF">COB67_10250</name>
</gene>
<evidence type="ECO:0000313" key="4">
    <source>
        <dbReference type="Proteomes" id="UP000218113"/>
    </source>
</evidence>
<feature type="domain" description="NodB homology" evidence="2">
    <location>
        <begin position="80"/>
        <end position="266"/>
    </location>
</feature>
<dbReference type="InterPro" id="IPR011330">
    <property type="entry name" value="Glyco_hydro/deAcase_b/a-brl"/>
</dbReference>
<dbReference type="Pfam" id="PF01522">
    <property type="entry name" value="Polysacc_deac_1"/>
    <property type="match status" value="1"/>
</dbReference>
<dbReference type="Gene3D" id="3.20.20.370">
    <property type="entry name" value="Glycoside hydrolase/deacetylase"/>
    <property type="match status" value="1"/>
</dbReference>
<dbReference type="PROSITE" id="PS51677">
    <property type="entry name" value="NODB"/>
    <property type="match status" value="1"/>
</dbReference>
<proteinExistence type="predicted"/>
<evidence type="ECO:0000313" key="3">
    <source>
        <dbReference type="EMBL" id="PCI26219.1"/>
    </source>
</evidence>
<dbReference type="Proteomes" id="UP000218113">
    <property type="component" value="Unassembled WGS sequence"/>
</dbReference>
<dbReference type="GO" id="GO:0016810">
    <property type="term" value="F:hydrolase activity, acting on carbon-nitrogen (but not peptide) bonds"/>
    <property type="evidence" value="ECO:0007669"/>
    <property type="project" value="InterPro"/>
</dbReference>